<feature type="non-terminal residue" evidence="1">
    <location>
        <position position="271"/>
    </location>
</feature>
<keyword evidence="2" id="KW-1185">Reference proteome</keyword>
<evidence type="ECO:0000313" key="2">
    <source>
        <dbReference type="Proteomes" id="UP000596742"/>
    </source>
</evidence>
<dbReference type="EMBL" id="UYJE01000266">
    <property type="protein sequence ID" value="VDH91831.1"/>
    <property type="molecule type" value="Genomic_DNA"/>
</dbReference>
<reference evidence="1" key="1">
    <citation type="submission" date="2018-11" db="EMBL/GenBank/DDBJ databases">
        <authorList>
            <person name="Alioto T."/>
            <person name="Alioto T."/>
        </authorList>
    </citation>
    <scope>NUCLEOTIDE SEQUENCE</scope>
</reference>
<dbReference type="AlphaFoldDB" id="A0A8B6BKV6"/>
<evidence type="ECO:0000313" key="1">
    <source>
        <dbReference type="EMBL" id="VDH91831.1"/>
    </source>
</evidence>
<protein>
    <submittedName>
        <fullName evidence="1">Uncharacterized protein</fullName>
    </submittedName>
</protein>
<accession>A0A8B6BKV6</accession>
<gene>
    <name evidence="1" type="ORF">MGAL_10B002707</name>
</gene>
<sequence length="271" mass="31994">ERDRQFKHINISIRTELNVRLSIDTICEYVERSERPHVDFICIYSNIIMELKSLGDQIVYKELLKDLPSTAIIFTYLCDVVHCCCLTFSRLTFSVLCFDKTHCMDNFIRKLIDQANVTNFHEPSTTKIKQFKTYNNLKNITQIYRQEYKILFKKTCVSDKMFTHESVMSKRHNLGMLPGIYTIRFFSKLHSKSDIYQSCLLKPFDKIYFNESLYQNTNKVHRSCNLKCKMIHCACLLSYKKEKNILGDKKPDKIKYEGPAEGRLRKNCKGQ</sequence>
<dbReference type="Proteomes" id="UP000596742">
    <property type="component" value="Unassembled WGS sequence"/>
</dbReference>
<proteinExistence type="predicted"/>
<feature type="non-terminal residue" evidence="1">
    <location>
        <position position="1"/>
    </location>
</feature>
<organism evidence="1 2">
    <name type="scientific">Mytilus galloprovincialis</name>
    <name type="common">Mediterranean mussel</name>
    <dbReference type="NCBI Taxonomy" id="29158"/>
    <lineage>
        <taxon>Eukaryota</taxon>
        <taxon>Metazoa</taxon>
        <taxon>Spiralia</taxon>
        <taxon>Lophotrochozoa</taxon>
        <taxon>Mollusca</taxon>
        <taxon>Bivalvia</taxon>
        <taxon>Autobranchia</taxon>
        <taxon>Pteriomorphia</taxon>
        <taxon>Mytilida</taxon>
        <taxon>Mytiloidea</taxon>
        <taxon>Mytilidae</taxon>
        <taxon>Mytilinae</taxon>
        <taxon>Mytilus</taxon>
    </lineage>
</organism>
<name>A0A8B6BKV6_MYTGA</name>
<comment type="caution">
    <text evidence="1">The sequence shown here is derived from an EMBL/GenBank/DDBJ whole genome shotgun (WGS) entry which is preliminary data.</text>
</comment>